<proteinExistence type="predicted"/>
<sequence length="85" mass="9545">MKTYSAAIKKLNNHREAYREHISLLSARGELTAPAVLAYCDKIIATIAPDKLTAEEYKRLEAATDSLIGDMCLEYEFDKPRKLVG</sequence>
<reference evidence="1 2" key="1">
    <citation type="submission" date="2018-07" db="EMBL/GenBank/DDBJ databases">
        <authorList>
            <person name="Feyereisen M."/>
        </authorList>
    </citation>
    <scope>NUCLEOTIDE SEQUENCE [LARGE SCALE GENOMIC DNA]</scope>
    <source>
        <strain evidence="1 2">UCCLBBS449</strain>
        <plasmid evidence="2">pucclbbs449_h</plasmid>
    </source>
</reference>
<keyword evidence="1" id="KW-0614">Plasmid</keyword>
<dbReference type="EMBL" id="CP031206">
    <property type="protein sequence ID" value="QCZ54594.1"/>
    <property type="molecule type" value="Genomic_DNA"/>
</dbReference>
<evidence type="ECO:0000313" key="1">
    <source>
        <dbReference type="EMBL" id="QCZ54594.1"/>
    </source>
</evidence>
<accession>A0A5B7Y350</accession>
<evidence type="ECO:0000313" key="2">
    <source>
        <dbReference type="Proteomes" id="UP000307074"/>
    </source>
</evidence>
<geneLocation type="plasmid" evidence="2">
    <name>pucclbbs449_h</name>
</geneLocation>
<dbReference type="Proteomes" id="UP000307074">
    <property type="component" value="Plasmid pUCCLBBS449_H"/>
</dbReference>
<dbReference type="AlphaFoldDB" id="A0A5B7Y350"/>
<name>A0A5B7Y350_LEVBR</name>
<organism evidence="1 2">
    <name type="scientific">Levilactobacillus brevis</name>
    <name type="common">Lactobacillus brevis</name>
    <dbReference type="NCBI Taxonomy" id="1580"/>
    <lineage>
        <taxon>Bacteria</taxon>
        <taxon>Bacillati</taxon>
        <taxon>Bacillota</taxon>
        <taxon>Bacilli</taxon>
        <taxon>Lactobacillales</taxon>
        <taxon>Lactobacillaceae</taxon>
        <taxon>Levilactobacillus</taxon>
    </lineage>
</organism>
<protein>
    <submittedName>
        <fullName evidence="1">Uncharacterized protein</fullName>
    </submittedName>
</protein>
<dbReference type="RefSeq" id="WP_042749915.1">
    <property type="nucleotide sequence ID" value="NZ_CP031206.1"/>
</dbReference>
<gene>
    <name evidence="1" type="ORF">UCCLBBS449_pH0005</name>
</gene>